<proteinExistence type="predicted"/>
<evidence type="ECO:0000313" key="4">
    <source>
        <dbReference type="EMBL" id="QRH03192.1"/>
    </source>
</evidence>
<dbReference type="InterPro" id="IPR013783">
    <property type="entry name" value="Ig-like_fold"/>
</dbReference>
<dbReference type="RefSeq" id="WP_203326752.1">
    <property type="nucleotide sequence ID" value="NZ_CP069213.1"/>
</dbReference>
<dbReference type="SUPFAM" id="SSF74853">
    <property type="entry name" value="Lamin A/C globular tail domain"/>
    <property type="match status" value="1"/>
</dbReference>
<dbReference type="InterPro" id="IPR000601">
    <property type="entry name" value="PKD_dom"/>
</dbReference>
<dbReference type="SUPFAM" id="SSF56219">
    <property type="entry name" value="DNase I-like"/>
    <property type="match status" value="1"/>
</dbReference>
<dbReference type="SUPFAM" id="SSF49299">
    <property type="entry name" value="PKD domain"/>
    <property type="match status" value="1"/>
</dbReference>
<accession>A0ABX7G7L8</accession>
<dbReference type="InterPro" id="IPR047971">
    <property type="entry name" value="ExeM-like"/>
</dbReference>
<evidence type="ECO:0000256" key="1">
    <source>
        <dbReference type="SAM" id="SignalP"/>
    </source>
</evidence>
<dbReference type="SMART" id="SM00089">
    <property type="entry name" value="PKD"/>
    <property type="match status" value="1"/>
</dbReference>
<dbReference type="EMBL" id="CP069213">
    <property type="protein sequence ID" value="QRH03192.1"/>
    <property type="molecule type" value="Genomic_DNA"/>
</dbReference>
<protein>
    <submittedName>
        <fullName evidence="4">ExeM/NucH family extracellular endonuclease</fullName>
    </submittedName>
</protein>
<dbReference type="PANTHER" id="PTHR42834:SF1">
    <property type="entry name" value="ENDONUCLEASE_EXONUCLEASE_PHOSPHATASE FAMILY PROTEIN (AFU_ORTHOLOGUE AFUA_3G09210)"/>
    <property type="match status" value="1"/>
</dbReference>
<feature type="domain" description="PKD" evidence="2">
    <location>
        <begin position="783"/>
        <end position="863"/>
    </location>
</feature>
<dbReference type="CDD" id="cd00146">
    <property type="entry name" value="PKD"/>
    <property type="match status" value="1"/>
</dbReference>
<dbReference type="GO" id="GO:0004519">
    <property type="term" value="F:endonuclease activity"/>
    <property type="evidence" value="ECO:0007669"/>
    <property type="project" value="UniProtKB-KW"/>
</dbReference>
<dbReference type="PROSITE" id="PS51841">
    <property type="entry name" value="LTD"/>
    <property type="match status" value="1"/>
</dbReference>
<keyword evidence="4" id="KW-0255">Endonuclease</keyword>
<sequence>MKTKASLVALALAAVSANAFAADNLVISEYVEGSSNNKAIELFNPTAAAVDLSQYQLKFYFNGNSTSGSNIALNGILAPGATFVVADNDASADILSRTQLASNASFFNGDDAIVLEHLGSVIDSLGQIGVDPGSQWGSGLLSTADNTLRRDGANLVADTDPFDAVTLSTWIGFAQDDFSNLGQFSSGPTDPTDPTDPPAEGLMCGTSATAIHSIQGAGAASPLVGQIVEVEAIVVSNQEAGLKGVFLQMADSEQDSDAQTSEGVFLYTGNAPTDYQVGDRVRVKAKVAEYQGLTELTNLTDKTLCATAQPLPTAAALSLPVDDVTELEAFEGMLVNFSQNLVVNEVYNLGRYGEIMLGGSRHFIGTQVAAPGADALAVSAANQRDSILLDDGRTSQNPDPVIYPAPGLSATNTVRVGDTVTNLTAVMHYGFGVYRLMPVDTVNFVASNPRTDAPALDAGNLKVASFNVLNYFNGDGLGGGFPTARGANTAVEFERQRAKIISAMKAIEADVLGLMEIENDGFGSESAIADLVNGLNAATEAGRYSYINPGVAAIGTDAISVGIVYRADKVTPKGAAAILDSSNSALDDEGKVLFNDQKNRPMLAQAFRHLETDEPLVVAVNHFKSKGSDCVAENDPDLGDGQGNCNLTRTRAAKAVGEFLNSEFADAPVLVIGDLNSYAMENPLTALNEAGLTELFAHLGKEAAYSYVFSGESGQLDHALANAALLDKVVDVTEWHINTDEPRILDYNVEFKSAGQVESLYSMDAYRSSDHDPVVISLQLERANKLPVASFSYEMRGRKVAFVANATDADGDIATIHWNFGDGTEAMGDAVEHKFAKRGVYQVSLTVTDNLGGSTTVTQQVAVGVNADNQAPVAAIEHLDFGLFHVFVSASYDTDGRIRKQLWQFNDGVRFASSVVLRRAGSASEVNLTVTDNDGATDSTSLSF</sequence>
<feature type="domain" description="LTD" evidence="3">
    <location>
        <begin position="11"/>
        <end position="169"/>
    </location>
</feature>
<reference evidence="4 5" key="1">
    <citation type="journal article" date="2012" name="Antonie Van Leeuwenhoek">
        <title>Shewanella litorisediminis sp. nov., a gammaproteobacterium isolated from a tidal flat sediment.</title>
        <authorList>
            <person name="Lee M.H."/>
            <person name="Yoon J.H."/>
        </authorList>
    </citation>
    <scope>NUCLEOTIDE SEQUENCE [LARGE SCALE GENOMIC DNA]</scope>
    <source>
        <strain evidence="4 5">SMK1-12</strain>
    </source>
</reference>
<dbReference type="InterPro" id="IPR022409">
    <property type="entry name" value="PKD/Chitinase_dom"/>
</dbReference>
<dbReference type="NCBIfam" id="NF033681">
    <property type="entry name" value="ExeM_NucH_DNase"/>
    <property type="match status" value="1"/>
</dbReference>
<dbReference type="PANTHER" id="PTHR42834">
    <property type="entry name" value="ENDONUCLEASE/EXONUCLEASE/PHOSPHATASE FAMILY PROTEIN (AFU_ORTHOLOGUE AFUA_3G09210)"/>
    <property type="match status" value="1"/>
</dbReference>
<gene>
    <name evidence="4" type="ORF">JQC75_07255</name>
</gene>
<evidence type="ECO:0000313" key="5">
    <source>
        <dbReference type="Proteomes" id="UP000596252"/>
    </source>
</evidence>
<dbReference type="PROSITE" id="PS50093">
    <property type="entry name" value="PKD"/>
    <property type="match status" value="1"/>
</dbReference>
<dbReference type="CDD" id="cd04486">
    <property type="entry name" value="YhcR_OBF_like"/>
    <property type="match status" value="1"/>
</dbReference>
<name>A0ABX7G7L8_9GAMM</name>
<dbReference type="Gene3D" id="2.60.40.10">
    <property type="entry name" value="Immunoglobulins"/>
    <property type="match status" value="2"/>
</dbReference>
<dbReference type="Gene3D" id="3.60.10.10">
    <property type="entry name" value="Endonuclease/exonuclease/phosphatase"/>
    <property type="match status" value="1"/>
</dbReference>
<dbReference type="InterPro" id="IPR001322">
    <property type="entry name" value="Lamin_tail_dom"/>
</dbReference>
<feature type="chain" id="PRO_5046169658" evidence="1">
    <location>
        <begin position="22"/>
        <end position="944"/>
    </location>
</feature>
<keyword evidence="4" id="KW-0378">Hydrolase</keyword>
<dbReference type="Proteomes" id="UP000596252">
    <property type="component" value="Chromosome"/>
</dbReference>
<dbReference type="InterPro" id="IPR035986">
    <property type="entry name" value="PKD_dom_sf"/>
</dbReference>
<feature type="signal peptide" evidence="1">
    <location>
        <begin position="1"/>
        <end position="21"/>
    </location>
</feature>
<evidence type="ECO:0000259" key="2">
    <source>
        <dbReference type="PROSITE" id="PS50093"/>
    </source>
</evidence>
<dbReference type="InterPro" id="IPR036415">
    <property type="entry name" value="Lamin_tail_dom_sf"/>
</dbReference>
<keyword evidence="1" id="KW-0732">Signal</keyword>
<dbReference type="Pfam" id="PF00932">
    <property type="entry name" value="LTD"/>
    <property type="match status" value="1"/>
</dbReference>
<organism evidence="4 5">
    <name type="scientific">Shewanella litorisediminis</name>
    <dbReference type="NCBI Taxonomy" id="1173586"/>
    <lineage>
        <taxon>Bacteria</taxon>
        <taxon>Pseudomonadati</taxon>
        <taxon>Pseudomonadota</taxon>
        <taxon>Gammaproteobacteria</taxon>
        <taxon>Alteromonadales</taxon>
        <taxon>Shewanellaceae</taxon>
        <taxon>Shewanella</taxon>
    </lineage>
</organism>
<dbReference type="Pfam" id="PF18911">
    <property type="entry name" value="PKD_4"/>
    <property type="match status" value="1"/>
</dbReference>
<keyword evidence="5" id="KW-1185">Reference proteome</keyword>
<keyword evidence="4" id="KW-0540">Nuclease</keyword>
<dbReference type="CDD" id="cd10283">
    <property type="entry name" value="MnuA_DNase1-like"/>
    <property type="match status" value="1"/>
</dbReference>
<evidence type="ECO:0000259" key="3">
    <source>
        <dbReference type="PROSITE" id="PS51841"/>
    </source>
</evidence>
<dbReference type="InterPro" id="IPR036691">
    <property type="entry name" value="Endo/exonu/phosph_ase_sf"/>
</dbReference>